<protein>
    <submittedName>
        <fullName evidence="2">Uncharacterized protein</fullName>
    </submittedName>
</protein>
<gene>
    <name evidence="2" type="ORF">DN745_10480</name>
</gene>
<evidence type="ECO:0000313" key="3">
    <source>
        <dbReference type="Proteomes" id="UP000249799"/>
    </source>
</evidence>
<dbReference type="KEGG" id="bsed:DN745_10480"/>
<dbReference type="InterPro" id="IPR011659">
    <property type="entry name" value="WD40"/>
</dbReference>
<dbReference type="PANTHER" id="PTHR36842">
    <property type="entry name" value="PROTEIN TOLB HOMOLOG"/>
    <property type="match status" value="1"/>
</dbReference>
<sequence>MCGPISKRTREQRAPMRPDLGAAIFGAMLLVVALMSAAPRTAQALDDPSLEYYTIETQHFYVHYYSGMEDFARRVALLQEEAYAVLTPLLDWEPKGKTHVAVSDRSDSANGSANVFQRNRIRIYAMPPEPEGTLGHYDDWLRILVYHELVHILHLDTTSGIAALLNRVIGKQLNPNQVMPRWYTEGLATHFESQRSGTGRVNNARMQMWLHTAALQDDLFTLGQVTGTPVSWPQGSAAYIYGSFFLDYITRTYDRDFPRRFNHEYGSRIMPFSLNQTAKEVGPKTFDELWNEFTAATQGESQARRVAVMAAGATRVEILSKGGGRNGYPSLRPGHDEVSYYRANMESHAAFSTLDASGKSRLLFWENGASGAHDWSPNGEQIVYGKRTVRDSIYSYNDLFARDLQSGERRRLTHDERAREPAVSPDGRRVAYVRNLFGTMELAVRRLDQSSHTPPEILAGASKWPAEDPRHWQQLSSPTWHPTRNIIVFSAWRLDRRTRDLWLYDFDQPEGARLRPLTHDAAADLDPNFGPDGTLYFSSDRTRIFNVYAMDIDSGEVTQLSNVLSGAFDPVASADGRWVYVRTYTVDGYEIGRFARAENPPRPAPASFRGALRRDYPEVDTSQWVDSGYKPWRWVAPLTFTPEVALLLEGAGFGATLEGHDPVDHHQWQLAAAWATGPEVADRSSAISAAYRFGGWPITMGLDTGFRTFPAMRDFFAENQYLPLSERTLFGRVSLSYPIRATDDALSLSASTRMHYSSFYDAPTPNHQPADLEPISPEDGWFQDLNFGLSYSRLNYYTQGISPTDGVSGRISVGLNYSLREPEQNSVSFSYGFSGYVSVPYLKHHVLSLGVNGGIIRSNFPGARGYGLGGYSPQDVLTAIVLQRPSNPFVLRGYPPGFSRGDQYQVWRAQYRLPLYDFEHGFSTVPVFIRRLKGSVFFEMGGAFSGYLRDQTYLKSAGAEVQLDTTLGYFLGGSLRLGYAHGFDTGGIDSVYLRYGGGF</sequence>
<dbReference type="AlphaFoldDB" id="A0A2Z4FLE3"/>
<dbReference type="Pfam" id="PF07676">
    <property type="entry name" value="PD40"/>
    <property type="match status" value="2"/>
</dbReference>
<comment type="similarity">
    <text evidence="1">Belongs to the TolB family.</text>
</comment>
<dbReference type="PANTHER" id="PTHR36842:SF1">
    <property type="entry name" value="PROTEIN TOLB"/>
    <property type="match status" value="1"/>
</dbReference>
<name>A0A2Z4FLE3_9DELT</name>
<dbReference type="Proteomes" id="UP000249799">
    <property type="component" value="Chromosome"/>
</dbReference>
<accession>A0A2Z4FLE3</accession>
<keyword evidence="3" id="KW-1185">Reference proteome</keyword>
<proteinExistence type="inferred from homology"/>
<dbReference type="Gene3D" id="2.120.10.30">
    <property type="entry name" value="TolB, C-terminal domain"/>
    <property type="match status" value="2"/>
</dbReference>
<evidence type="ECO:0000256" key="1">
    <source>
        <dbReference type="ARBA" id="ARBA00009820"/>
    </source>
</evidence>
<reference evidence="2 3" key="1">
    <citation type="submission" date="2018-06" db="EMBL/GenBank/DDBJ databases">
        <title>Lujinxingia sediminis gen. nov. sp. nov., a new facultative anaerobic member of the class Deltaproteobacteria, and proposal of Lujinxingaceae fam. nov.</title>
        <authorList>
            <person name="Guo L.-Y."/>
            <person name="Li C.-M."/>
            <person name="Wang S."/>
            <person name="Du Z.-J."/>
        </authorList>
    </citation>
    <scope>NUCLEOTIDE SEQUENCE [LARGE SCALE GENOMIC DNA]</scope>
    <source>
        <strain evidence="2 3">FA350</strain>
    </source>
</reference>
<organism evidence="2 3">
    <name type="scientific">Bradymonas sediminis</name>
    <dbReference type="NCBI Taxonomy" id="1548548"/>
    <lineage>
        <taxon>Bacteria</taxon>
        <taxon>Deltaproteobacteria</taxon>
        <taxon>Bradymonadales</taxon>
        <taxon>Bradymonadaceae</taxon>
        <taxon>Bradymonas</taxon>
    </lineage>
</organism>
<dbReference type="SUPFAM" id="SSF82171">
    <property type="entry name" value="DPP6 N-terminal domain-like"/>
    <property type="match status" value="1"/>
</dbReference>
<dbReference type="EMBL" id="CP030032">
    <property type="protein sequence ID" value="AWV89742.1"/>
    <property type="molecule type" value="Genomic_DNA"/>
</dbReference>
<evidence type="ECO:0000313" key="2">
    <source>
        <dbReference type="EMBL" id="AWV89742.1"/>
    </source>
</evidence>
<dbReference type="InterPro" id="IPR011042">
    <property type="entry name" value="6-blade_b-propeller_TolB-like"/>
</dbReference>
<dbReference type="OrthoDB" id="9799878at2"/>